<feature type="compositionally biased region" description="Gly residues" evidence="1">
    <location>
        <begin position="39"/>
        <end position="56"/>
    </location>
</feature>
<evidence type="ECO:0000313" key="4">
    <source>
        <dbReference type="Proteomes" id="UP000829354"/>
    </source>
</evidence>
<evidence type="ECO:0000313" key="3">
    <source>
        <dbReference type="EMBL" id="UMM25776.1"/>
    </source>
</evidence>
<evidence type="ECO:0000256" key="2">
    <source>
        <dbReference type="SAM" id="SignalP"/>
    </source>
</evidence>
<dbReference type="PANTHER" id="PTHR33459">
    <property type="entry name" value="DD-GDCA PROTEIN"/>
    <property type="match status" value="1"/>
</dbReference>
<dbReference type="InterPro" id="IPR052326">
    <property type="entry name" value="Diff-Dev_Assoc_Protein"/>
</dbReference>
<dbReference type="AlphaFoldDB" id="A0AAE9EKE4"/>
<organism evidence="3 4">
    <name type="scientific">Caenorhabditis briggsae</name>
    <dbReference type="NCBI Taxonomy" id="6238"/>
    <lineage>
        <taxon>Eukaryota</taxon>
        <taxon>Metazoa</taxon>
        <taxon>Ecdysozoa</taxon>
        <taxon>Nematoda</taxon>
        <taxon>Chromadorea</taxon>
        <taxon>Rhabditida</taxon>
        <taxon>Rhabditina</taxon>
        <taxon>Rhabditomorpha</taxon>
        <taxon>Rhabditoidea</taxon>
        <taxon>Rhabditidae</taxon>
        <taxon>Peloderinae</taxon>
        <taxon>Caenorhabditis</taxon>
    </lineage>
</organism>
<feature type="chain" id="PRO_5042249880" evidence="2">
    <location>
        <begin position="17"/>
        <end position="150"/>
    </location>
</feature>
<evidence type="ECO:0000256" key="1">
    <source>
        <dbReference type="SAM" id="MobiDB-lite"/>
    </source>
</evidence>
<feature type="signal peptide" evidence="2">
    <location>
        <begin position="1"/>
        <end position="16"/>
    </location>
</feature>
<gene>
    <name evidence="3" type="ORF">L5515_005459</name>
</gene>
<sequence>MVPVLVLLVSLIFADGYVIGGGTQPGGNQYNPSSPTYNGGIGGGVSPGGGSNNGGGGVQRDEGGYCNYNTDCRSGLYCTPSVNGVKICLSSSNGGGGNGFPSGCSTSSNCANGGVCVVKNGVGSCQIQTGGYISPARQGMVRYPSLSVGR</sequence>
<proteinExistence type="predicted"/>
<dbReference type="EMBL" id="CP092622">
    <property type="protein sequence ID" value="UMM25776.1"/>
    <property type="molecule type" value="Genomic_DNA"/>
</dbReference>
<dbReference type="PANTHER" id="PTHR33459:SF7">
    <property type="entry name" value="DD-GDCA PROTEIN"/>
    <property type="match status" value="1"/>
</dbReference>
<keyword evidence="2" id="KW-0732">Signal</keyword>
<feature type="compositionally biased region" description="Polar residues" evidence="1">
    <location>
        <begin position="26"/>
        <end position="37"/>
    </location>
</feature>
<keyword evidence="4" id="KW-1185">Reference proteome</keyword>
<accession>A0AAE9EKE4</accession>
<name>A0AAE9EKE4_CAEBR</name>
<protein>
    <submittedName>
        <fullName evidence="3">Uncharacterized protein</fullName>
    </submittedName>
</protein>
<feature type="region of interest" description="Disordered" evidence="1">
    <location>
        <begin position="24"/>
        <end position="56"/>
    </location>
</feature>
<dbReference type="Proteomes" id="UP000829354">
    <property type="component" value="Chromosome III"/>
</dbReference>
<reference evidence="3 4" key="1">
    <citation type="submission" date="2022-04" db="EMBL/GenBank/DDBJ databases">
        <title>Chromosome-level reference genomes for two strains of Caenorhabditis briggsae: an improved platform for comparative genomics.</title>
        <authorList>
            <person name="Stevens L."/>
            <person name="Andersen E."/>
        </authorList>
    </citation>
    <scope>NUCLEOTIDE SEQUENCE [LARGE SCALE GENOMIC DNA]</scope>
    <source>
        <strain evidence="3">VX34</strain>
        <tissue evidence="3">Whole-organism</tissue>
    </source>
</reference>